<accession>A0AAE6LC89</accession>
<keyword evidence="1" id="KW-0863">Zinc-finger</keyword>
<reference evidence="3" key="1">
    <citation type="journal article" date="2019" name="Viruses">
        <title>A Nymphalid-Infecting Group I Alphabaculovirus Isolated from the Major Passion Fruit Caterpillar Pest Dione juno juno (Lepidoptera: Nymphalidae).</title>
        <authorList>
            <person name="Ribeiro B.M."/>
            <person name="Dos Santos E.R."/>
            <person name="Trentin L.B."/>
            <person name="da Silva L.A."/>
            <person name="de Melo F.L."/>
            <person name="Kitajima E.W."/>
            <person name="Ardisson-Araujo D.M.P."/>
        </authorList>
    </citation>
    <scope>NUCLEOTIDE SEQUENCE</scope>
    <source>
        <strain evidence="3">Araguari-MG</strain>
    </source>
</reference>
<protein>
    <recommendedName>
        <fullName evidence="2">RING-type domain-containing protein</fullName>
    </recommendedName>
</protein>
<keyword evidence="4" id="KW-1185">Reference proteome</keyword>
<evidence type="ECO:0000259" key="2">
    <source>
        <dbReference type="PROSITE" id="PS50089"/>
    </source>
</evidence>
<evidence type="ECO:0000313" key="4">
    <source>
        <dbReference type="Proteomes" id="UP000831804"/>
    </source>
</evidence>
<name>A0AAE6LC89_9ABAC</name>
<gene>
    <name evidence="3" type="ORF">DijuNPV-ORF-112</name>
</gene>
<keyword evidence="1" id="KW-0862">Zinc</keyword>
<organism evidence="3 4">
    <name type="scientific">Dione juno nucleopolyhedrovirus</name>
    <dbReference type="NCBI Taxonomy" id="2594175"/>
    <lineage>
        <taxon>Viruses</taxon>
        <taxon>Viruses incertae sedis</taxon>
        <taxon>Naldaviricetes</taxon>
        <taxon>Lefavirales</taxon>
        <taxon>Baculoviridae</taxon>
        <taxon>Alphabaculovirus</taxon>
        <taxon>Alphabaculovirus dijunonis</taxon>
    </lineage>
</organism>
<dbReference type="GO" id="GO:0008270">
    <property type="term" value="F:zinc ion binding"/>
    <property type="evidence" value="ECO:0007669"/>
    <property type="project" value="UniProtKB-KW"/>
</dbReference>
<dbReference type="EMBL" id="MK558262">
    <property type="protein sequence ID" value="QDL57055.1"/>
    <property type="molecule type" value="Genomic_DNA"/>
</dbReference>
<dbReference type="Proteomes" id="UP000831804">
    <property type="component" value="Segment"/>
</dbReference>
<proteinExistence type="predicted"/>
<evidence type="ECO:0000313" key="3">
    <source>
        <dbReference type="EMBL" id="QDL57055.1"/>
    </source>
</evidence>
<dbReference type="PROSITE" id="PS50089">
    <property type="entry name" value="ZF_RING_2"/>
    <property type="match status" value="1"/>
</dbReference>
<feature type="domain" description="RING-type" evidence="2">
    <location>
        <begin position="74"/>
        <end position="113"/>
    </location>
</feature>
<dbReference type="InterPro" id="IPR001841">
    <property type="entry name" value="Znf_RING"/>
</dbReference>
<sequence length="124" mass="13848">MAAASVTTTLNGDVRHYETQTSRNGCVTITVRRYNLHIVGFSRIRLHMLKKLHDQGLPLFTDAKCALHAVPSTCAHCQRSLTLTPAVSCLPCGHSCLCADCDDLFSDKCFECKRFVKCKLKFKK</sequence>
<keyword evidence="1" id="KW-0479">Metal-binding</keyword>
<evidence type="ECO:0000256" key="1">
    <source>
        <dbReference type="PROSITE-ProRule" id="PRU00175"/>
    </source>
</evidence>